<dbReference type="InterPro" id="IPR041735">
    <property type="entry name" value="4OHPhenylPyrv_dOase_C"/>
</dbReference>
<evidence type="ECO:0000256" key="5">
    <source>
        <dbReference type="PIRSR" id="PIRSR009283-1"/>
    </source>
</evidence>
<evidence type="ECO:0000256" key="3">
    <source>
        <dbReference type="ARBA" id="ARBA00022737"/>
    </source>
</evidence>
<evidence type="ECO:0000313" key="8">
    <source>
        <dbReference type="EMBL" id="XBP95897.1"/>
    </source>
</evidence>
<accession>A0AAU7MER0</accession>
<evidence type="ECO:0000259" key="7">
    <source>
        <dbReference type="PROSITE" id="PS51819"/>
    </source>
</evidence>
<reference evidence="9" key="2">
    <citation type="submission" date="2024-06" db="EMBL/GenBank/DDBJ databases">
        <title>Micromonospora mangrovi CCTCC AA 2012012 genome sequences.</title>
        <authorList>
            <person name="Gao J."/>
        </authorList>
    </citation>
    <scope>NUCLEOTIDE SEQUENCE</scope>
    <source>
        <strain evidence="9">CCTCC AA 2012012</strain>
    </source>
</reference>
<comment type="similarity">
    <text evidence="1">Belongs to the 4HPPD family.</text>
</comment>
<dbReference type="InterPro" id="IPR037523">
    <property type="entry name" value="VOC_core"/>
</dbReference>
<dbReference type="InterPro" id="IPR005956">
    <property type="entry name" value="4OHPhenylPyrv_dOase"/>
</dbReference>
<evidence type="ECO:0000256" key="2">
    <source>
        <dbReference type="ARBA" id="ARBA00022723"/>
    </source>
</evidence>
<dbReference type="AlphaFoldDB" id="A0AAU7MER0"/>
<dbReference type="NCBIfam" id="TIGR01263">
    <property type="entry name" value="4HPPD"/>
    <property type="match status" value="1"/>
</dbReference>
<proteinExistence type="inferred from homology"/>
<protein>
    <submittedName>
        <fullName evidence="8">4-hydroxyphenylpyruvate dioxygenase</fullName>
        <ecNumber evidence="8">1.13.11.27</ecNumber>
    </submittedName>
</protein>
<feature type="region of interest" description="Disordered" evidence="6">
    <location>
        <begin position="352"/>
        <end position="382"/>
    </location>
</feature>
<dbReference type="Pfam" id="PF00903">
    <property type="entry name" value="Glyoxalase"/>
    <property type="match status" value="2"/>
</dbReference>
<dbReference type="PIRSF" id="PIRSF009283">
    <property type="entry name" value="HPP_dOase"/>
    <property type="match status" value="1"/>
</dbReference>
<keyword evidence="8" id="KW-0223">Dioxygenase</keyword>
<dbReference type="EMBL" id="CP159342">
    <property type="protein sequence ID" value="XCH76601.1"/>
    <property type="molecule type" value="Genomic_DNA"/>
</dbReference>
<keyword evidence="4 5" id="KW-0408">Iron</keyword>
<dbReference type="PROSITE" id="PS51819">
    <property type="entry name" value="VOC"/>
    <property type="match status" value="2"/>
</dbReference>
<feature type="binding site" evidence="5">
    <location>
        <position position="244"/>
    </location>
    <ligand>
        <name>Fe cation</name>
        <dbReference type="ChEBI" id="CHEBI:24875"/>
    </ligand>
</feature>
<dbReference type="PANTHER" id="PTHR11959:SF1">
    <property type="entry name" value="4-HYDROXYPHENYLPYRUVATE DIOXYGENASE"/>
    <property type="match status" value="1"/>
</dbReference>
<keyword evidence="8" id="KW-0560">Oxidoreductase</keyword>
<feature type="compositionally biased region" description="Low complexity" evidence="6">
    <location>
        <begin position="357"/>
        <end position="382"/>
    </location>
</feature>
<dbReference type="SUPFAM" id="SSF54593">
    <property type="entry name" value="Glyoxalase/Bleomycin resistance protein/Dihydroxybiphenyl dioxygenase"/>
    <property type="match status" value="1"/>
</dbReference>
<dbReference type="GO" id="GO:0046872">
    <property type="term" value="F:metal ion binding"/>
    <property type="evidence" value="ECO:0007669"/>
    <property type="project" value="UniProtKB-KW"/>
</dbReference>
<keyword evidence="2 5" id="KW-0479">Metal-binding</keyword>
<dbReference type="GO" id="GO:0003868">
    <property type="term" value="F:4-hydroxyphenylpyruvate dioxygenase activity"/>
    <property type="evidence" value="ECO:0007669"/>
    <property type="project" value="UniProtKB-EC"/>
</dbReference>
<reference evidence="8" key="1">
    <citation type="submission" date="2024-01" db="EMBL/GenBank/DDBJ databases">
        <title>The genome sequence of Micromonospora mangrovi CCTCC AA 2012012.</title>
        <authorList>
            <person name="Gao J."/>
        </authorList>
    </citation>
    <scope>NUCLEOTIDE SEQUENCE</scope>
    <source>
        <strain evidence="8">CCTCC AA 2012012</strain>
    </source>
</reference>
<dbReference type="CDD" id="cd08342">
    <property type="entry name" value="HPPD_N_like"/>
    <property type="match status" value="1"/>
</dbReference>
<sequence>MEITGIDHLELHVGDARQAAFYFGTAVGFPLRGQGGPETGLADQRSLLLARADIRMLLTSGLTADHPASTYVQRHGDGIAVVALEVDDAAGAYAELVARGATALSPPRTWTGADAEVVTAEVGGVGDVRHRLVERHGDRADFLPGAIETLPAGPDDGLLAEIDHLAVCVPPGQLAGTVAHYERVFGFAQIFTEHIEVAGQAMTSTAVQSPSGRVTLVLLEPDTSRQPGHIEDFLRWHAGAGVQHLALRTDDIITAVGALAARGVRFAGTPGSYYDDLEQRVGPVDAPLARLRELGVLVDSDHGGQLLQIFTESMHVRRTLFLELIERRGARSFGNGNIKALYEAKERELTATGTTSRVAAGTTTPPVAARPAVAATSREVAA</sequence>
<evidence type="ECO:0000256" key="1">
    <source>
        <dbReference type="ARBA" id="ARBA00005877"/>
    </source>
</evidence>
<feature type="binding site" evidence="5">
    <location>
        <position position="164"/>
    </location>
    <ligand>
        <name>Fe cation</name>
        <dbReference type="ChEBI" id="CHEBI:24875"/>
    </ligand>
</feature>
<dbReference type="InterPro" id="IPR041736">
    <property type="entry name" value="4OHPhenylPyrv_dOase_N"/>
</dbReference>
<gene>
    <name evidence="8" type="primary">hppD</name>
    <name evidence="9" type="ORF">ABUL08_11060</name>
    <name evidence="8" type="ORF">VK199_11010</name>
</gene>
<dbReference type="GO" id="GO:0006572">
    <property type="term" value="P:L-tyrosine catabolic process"/>
    <property type="evidence" value="ECO:0007669"/>
    <property type="project" value="TreeGrafter"/>
</dbReference>
<evidence type="ECO:0000256" key="6">
    <source>
        <dbReference type="SAM" id="MobiDB-lite"/>
    </source>
</evidence>
<dbReference type="EC" id="1.13.11.27" evidence="8"/>
<feature type="domain" description="VOC" evidence="7">
    <location>
        <begin position="161"/>
        <end position="312"/>
    </location>
</feature>
<dbReference type="PANTHER" id="PTHR11959">
    <property type="entry name" value="4-HYDROXYPHENYLPYRUVATE DIOXYGENASE"/>
    <property type="match status" value="1"/>
</dbReference>
<feature type="binding site" evidence="5">
    <location>
        <position position="323"/>
    </location>
    <ligand>
        <name>Fe cation</name>
        <dbReference type="ChEBI" id="CHEBI:24875"/>
    </ligand>
</feature>
<dbReference type="RefSeq" id="WP_350937123.1">
    <property type="nucleotide sequence ID" value="NZ_CP157762.1"/>
</dbReference>
<dbReference type="InterPro" id="IPR004360">
    <property type="entry name" value="Glyas_Fos-R_dOase_dom"/>
</dbReference>
<comment type="cofactor">
    <cofactor evidence="5">
        <name>Fe cation</name>
        <dbReference type="ChEBI" id="CHEBI:24875"/>
    </cofactor>
    <text evidence="5">Binds 1 Fe cation per subunit.</text>
</comment>
<evidence type="ECO:0000256" key="4">
    <source>
        <dbReference type="ARBA" id="ARBA00023004"/>
    </source>
</evidence>
<feature type="domain" description="VOC" evidence="7">
    <location>
        <begin position="5"/>
        <end position="135"/>
    </location>
</feature>
<evidence type="ECO:0000313" key="9">
    <source>
        <dbReference type="EMBL" id="XCH76601.1"/>
    </source>
</evidence>
<dbReference type="Gene3D" id="3.10.180.10">
    <property type="entry name" value="2,3-Dihydroxybiphenyl 1,2-Dioxygenase, domain 1"/>
    <property type="match status" value="2"/>
</dbReference>
<organism evidence="8">
    <name type="scientific">Micromonospora sp. CCTCC AA 2012012</name>
    <dbReference type="NCBI Taxonomy" id="3111921"/>
    <lineage>
        <taxon>Bacteria</taxon>
        <taxon>Bacillati</taxon>
        <taxon>Actinomycetota</taxon>
        <taxon>Actinomycetes</taxon>
        <taxon>Micromonosporales</taxon>
        <taxon>Micromonosporaceae</taxon>
        <taxon>Micromonospora</taxon>
    </lineage>
</organism>
<dbReference type="EMBL" id="CP157762">
    <property type="protein sequence ID" value="XBP95897.1"/>
    <property type="molecule type" value="Genomic_DNA"/>
</dbReference>
<name>A0AAU7MER0_9ACTN</name>
<dbReference type="CDD" id="cd07250">
    <property type="entry name" value="HPPD_C_like"/>
    <property type="match status" value="1"/>
</dbReference>
<keyword evidence="3" id="KW-0677">Repeat</keyword>
<dbReference type="InterPro" id="IPR029068">
    <property type="entry name" value="Glyas_Bleomycin-R_OHBP_Dase"/>
</dbReference>